<dbReference type="EMBL" id="JACDUR010000006">
    <property type="protein sequence ID" value="MBA2895046.1"/>
    <property type="molecule type" value="Genomic_DNA"/>
</dbReference>
<name>A0A7W0HTT2_9ACTN</name>
<keyword evidence="2" id="KW-0808">Transferase</keyword>
<dbReference type="EC" id="2.3.1.183" evidence="2"/>
<evidence type="ECO:0000259" key="1">
    <source>
        <dbReference type="PROSITE" id="PS51186"/>
    </source>
</evidence>
<dbReference type="PANTHER" id="PTHR43072:SF8">
    <property type="entry name" value="ACYLTRANSFERASE FABY-RELATED"/>
    <property type="match status" value="1"/>
</dbReference>
<gene>
    <name evidence="2" type="ORF">HNR30_006418</name>
</gene>
<dbReference type="RefSeq" id="WP_181613744.1">
    <property type="nucleotide sequence ID" value="NZ_BAABAM010000004.1"/>
</dbReference>
<reference evidence="2 3" key="1">
    <citation type="submission" date="2020-07" db="EMBL/GenBank/DDBJ databases">
        <title>Genomic Encyclopedia of Type Strains, Phase IV (KMG-IV): sequencing the most valuable type-strain genomes for metagenomic binning, comparative biology and taxonomic classification.</title>
        <authorList>
            <person name="Goeker M."/>
        </authorList>
    </citation>
    <scope>NUCLEOTIDE SEQUENCE [LARGE SCALE GENOMIC DNA]</scope>
    <source>
        <strain evidence="2 3">DSM 45533</strain>
    </source>
</reference>
<keyword evidence="3" id="KW-1185">Reference proteome</keyword>
<dbReference type="Proteomes" id="UP000530928">
    <property type="component" value="Unassembled WGS sequence"/>
</dbReference>
<organism evidence="2 3">
    <name type="scientific">Nonomuraea soli</name>
    <dbReference type="NCBI Taxonomy" id="1032476"/>
    <lineage>
        <taxon>Bacteria</taxon>
        <taxon>Bacillati</taxon>
        <taxon>Actinomycetota</taxon>
        <taxon>Actinomycetes</taxon>
        <taxon>Streptosporangiales</taxon>
        <taxon>Streptosporangiaceae</taxon>
        <taxon>Nonomuraea</taxon>
    </lineage>
</organism>
<dbReference type="SUPFAM" id="SSF55729">
    <property type="entry name" value="Acyl-CoA N-acyltransferases (Nat)"/>
    <property type="match status" value="1"/>
</dbReference>
<dbReference type="Pfam" id="PF13420">
    <property type="entry name" value="Acetyltransf_4"/>
    <property type="match status" value="1"/>
</dbReference>
<dbReference type="PROSITE" id="PS51186">
    <property type="entry name" value="GNAT"/>
    <property type="match status" value="1"/>
</dbReference>
<dbReference type="InterPro" id="IPR000182">
    <property type="entry name" value="GNAT_dom"/>
</dbReference>
<feature type="domain" description="N-acetyltransferase" evidence="1">
    <location>
        <begin position="2"/>
        <end position="165"/>
    </location>
</feature>
<dbReference type="Gene3D" id="3.40.630.30">
    <property type="match status" value="1"/>
</dbReference>
<dbReference type="GO" id="GO:0102971">
    <property type="term" value="F:phosphinothricin N-acetyltransferase activity"/>
    <property type="evidence" value="ECO:0007669"/>
    <property type="project" value="UniProtKB-EC"/>
</dbReference>
<protein>
    <submittedName>
        <fullName evidence="2">Phosphinothricin acetyltransferase</fullName>
        <ecNumber evidence="2">2.3.1.183</ecNumber>
    </submittedName>
</protein>
<keyword evidence="2" id="KW-0012">Acyltransferase</keyword>
<sequence length="166" mass="17939">MSLIRPLRDDDLTAVRDIYAHYVAQTVATFDEVAPDLDAWRAKAGAVTAAGMPFLVAEADGRVLGFAYAGQYRPKPAYRHTVEDTIYLAPEATGHGLGGRLLAALIEGCAATPARQMVAMIADTGIAASAKLHLRHGFTEAGRLDRVGFKLGRWVDVVIYQRELVS</sequence>
<dbReference type="CDD" id="cd04301">
    <property type="entry name" value="NAT_SF"/>
    <property type="match status" value="1"/>
</dbReference>
<dbReference type="InterPro" id="IPR016181">
    <property type="entry name" value="Acyl_CoA_acyltransferase"/>
</dbReference>
<accession>A0A7W0HTT2</accession>
<proteinExistence type="predicted"/>
<dbReference type="AlphaFoldDB" id="A0A7W0HTT2"/>
<evidence type="ECO:0000313" key="3">
    <source>
        <dbReference type="Proteomes" id="UP000530928"/>
    </source>
</evidence>
<dbReference type="PANTHER" id="PTHR43072">
    <property type="entry name" value="N-ACETYLTRANSFERASE"/>
    <property type="match status" value="1"/>
</dbReference>
<evidence type="ECO:0000313" key="2">
    <source>
        <dbReference type="EMBL" id="MBA2895046.1"/>
    </source>
</evidence>
<comment type="caution">
    <text evidence="2">The sequence shown here is derived from an EMBL/GenBank/DDBJ whole genome shotgun (WGS) entry which is preliminary data.</text>
</comment>